<keyword evidence="1" id="KW-0472">Membrane</keyword>
<dbReference type="EMBL" id="VUMX01000021">
    <property type="protein sequence ID" value="MST87530.1"/>
    <property type="molecule type" value="Genomic_DNA"/>
</dbReference>
<name>A0A6A8MFE0_9LACO</name>
<keyword evidence="3" id="KW-1185">Reference proteome</keyword>
<gene>
    <name evidence="2" type="ORF">FYJ62_07815</name>
</gene>
<dbReference type="OrthoDB" id="9180733at2"/>
<feature type="transmembrane region" description="Helical" evidence="1">
    <location>
        <begin position="39"/>
        <end position="58"/>
    </location>
</feature>
<evidence type="ECO:0000313" key="3">
    <source>
        <dbReference type="Proteomes" id="UP000438120"/>
    </source>
</evidence>
<dbReference type="RefSeq" id="WP_154549135.1">
    <property type="nucleotide sequence ID" value="NZ_VUMX01000021.1"/>
</dbReference>
<comment type="caution">
    <text evidence="2">The sequence shown here is derived from an EMBL/GenBank/DDBJ whole genome shotgun (WGS) entry which is preliminary data.</text>
</comment>
<evidence type="ECO:0000313" key="2">
    <source>
        <dbReference type="EMBL" id="MST87530.1"/>
    </source>
</evidence>
<dbReference type="Proteomes" id="UP000438120">
    <property type="component" value="Unassembled WGS sequence"/>
</dbReference>
<evidence type="ECO:0000256" key="1">
    <source>
        <dbReference type="SAM" id="Phobius"/>
    </source>
</evidence>
<dbReference type="AlphaFoldDB" id="A0A6A8MFE0"/>
<organism evidence="2 3">
    <name type="scientific">Lactobacillus porci</name>
    <dbReference type="NCBI Taxonomy" id="2012477"/>
    <lineage>
        <taxon>Bacteria</taxon>
        <taxon>Bacillati</taxon>
        <taxon>Bacillota</taxon>
        <taxon>Bacilli</taxon>
        <taxon>Lactobacillales</taxon>
        <taxon>Lactobacillaceae</taxon>
        <taxon>Lactobacillus</taxon>
    </lineage>
</organism>
<sequence>MQKFQEFFQEKGNRRKVWLALAIICFAIEPLLMKQSQTAGFYGVGATLLFSGAFMELFPFFKKNFITKFLLVLILMVIFALDYFYGLALSK</sequence>
<feature type="transmembrane region" description="Helical" evidence="1">
    <location>
        <begin position="65"/>
        <end position="85"/>
    </location>
</feature>
<feature type="transmembrane region" description="Helical" evidence="1">
    <location>
        <begin position="17"/>
        <end position="33"/>
    </location>
</feature>
<keyword evidence="1" id="KW-1133">Transmembrane helix</keyword>
<keyword evidence="1" id="KW-0812">Transmembrane</keyword>
<proteinExistence type="predicted"/>
<reference evidence="2 3" key="1">
    <citation type="submission" date="2019-08" db="EMBL/GenBank/DDBJ databases">
        <title>In-depth cultivation of the pig gut microbiome towards novel bacterial diversity and tailored functional studies.</title>
        <authorList>
            <person name="Wylensek D."/>
            <person name="Hitch T.C.A."/>
            <person name="Clavel T."/>
        </authorList>
    </citation>
    <scope>NUCLEOTIDE SEQUENCE [LARGE SCALE GENOMIC DNA]</scope>
    <source>
        <strain evidence="2 3">Bifido-178-WT-2B</strain>
    </source>
</reference>
<protein>
    <submittedName>
        <fullName evidence="2">Uncharacterized protein</fullName>
    </submittedName>
</protein>
<accession>A0A6A8MFE0</accession>